<dbReference type="SUPFAM" id="SSF55729">
    <property type="entry name" value="Acyl-CoA N-acyltransferases (Nat)"/>
    <property type="match status" value="1"/>
</dbReference>
<name>A0A6B8RR83_9BACL</name>
<dbReference type="InterPro" id="IPR016181">
    <property type="entry name" value="Acyl_CoA_acyltransferase"/>
</dbReference>
<evidence type="ECO:0000313" key="2">
    <source>
        <dbReference type="EMBL" id="QGQ98479.1"/>
    </source>
</evidence>
<evidence type="ECO:0000259" key="1">
    <source>
        <dbReference type="Pfam" id="PF13302"/>
    </source>
</evidence>
<dbReference type="RefSeq" id="WP_155703586.1">
    <property type="nucleotide sequence ID" value="NZ_CP034235.1"/>
</dbReference>
<dbReference type="Proteomes" id="UP000426246">
    <property type="component" value="Chromosome"/>
</dbReference>
<dbReference type="AlphaFoldDB" id="A0A6B8RR83"/>
<protein>
    <submittedName>
        <fullName evidence="2">GNAT family N-acetyltransferase</fullName>
    </submittedName>
</protein>
<dbReference type="EMBL" id="CP034235">
    <property type="protein sequence ID" value="QGQ98479.1"/>
    <property type="molecule type" value="Genomic_DNA"/>
</dbReference>
<dbReference type="PANTHER" id="PTHR43415">
    <property type="entry name" value="SPERMIDINE N(1)-ACETYLTRANSFERASE"/>
    <property type="match status" value="1"/>
</dbReference>
<organism evidence="2 3">
    <name type="scientific">Paenibacillus psychroresistens</name>
    <dbReference type="NCBI Taxonomy" id="1778678"/>
    <lineage>
        <taxon>Bacteria</taxon>
        <taxon>Bacillati</taxon>
        <taxon>Bacillota</taxon>
        <taxon>Bacilli</taxon>
        <taxon>Bacillales</taxon>
        <taxon>Paenibacillaceae</taxon>
        <taxon>Paenibacillus</taxon>
    </lineage>
</organism>
<reference evidence="3" key="1">
    <citation type="submission" date="2018-11" db="EMBL/GenBank/DDBJ databases">
        <title>Complete genome sequence of Paenibacillus sp. ML311-T8.</title>
        <authorList>
            <person name="Nam Y.-D."/>
            <person name="Kang J."/>
            <person name="Chung W.-H."/>
            <person name="Park Y.S."/>
        </authorList>
    </citation>
    <scope>NUCLEOTIDE SEQUENCE [LARGE SCALE GENOMIC DNA]</scope>
    <source>
        <strain evidence="3">ML311-T8</strain>
    </source>
</reference>
<accession>A0A6B8RR83</accession>
<evidence type="ECO:0000313" key="3">
    <source>
        <dbReference type="Proteomes" id="UP000426246"/>
    </source>
</evidence>
<dbReference type="Gene3D" id="3.40.630.30">
    <property type="match status" value="1"/>
</dbReference>
<keyword evidence="2" id="KW-0808">Transferase</keyword>
<gene>
    <name evidence="2" type="ORF">EHS13_28155</name>
</gene>
<keyword evidence="3" id="KW-1185">Reference proteome</keyword>
<proteinExistence type="predicted"/>
<feature type="domain" description="N-acetyltransferase" evidence="1">
    <location>
        <begin position="9"/>
        <end position="142"/>
    </location>
</feature>
<dbReference type="PANTHER" id="PTHR43415:SF3">
    <property type="entry name" value="GNAT-FAMILY ACETYLTRANSFERASE"/>
    <property type="match status" value="1"/>
</dbReference>
<dbReference type="Pfam" id="PF13302">
    <property type="entry name" value="Acetyltransf_3"/>
    <property type="match status" value="1"/>
</dbReference>
<dbReference type="InterPro" id="IPR000182">
    <property type="entry name" value="GNAT_dom"/>
</dbReference>
<dbReference type="KEGG" id="ppsc:EHS13_28155"/>
<sequence length="179" mass="21608">MIIEENGIRLLRLTEEHIELVRNWRNDPKISQFMEFRDFITEEMQKKWFLSIDNKENYYFLIEYKHQLIGLTEIKKINFTDHSAEAGIFIYSEEYLNSMIPFQVTLSLLDFAFNYLNIVFINSYILKSNKRAIRFNKALGFVMLDAQEAIEKQHYRLFKDNFLLCTRKIRSVIKKEITL</sequence>
<dbReference type="OrthoDB" id="9795206at2"/>
<dbReference type="GO" id="GO:0016747">
    <property type="term" value="F:acyltransferase activity, transferring groups other than amino-acyl groups"/>
    <property type="evidence" value="ECO:0007669"/>
    <property type="project" value="InterPro"/>
</dbReference>